<dbReference type="PROSITE" id="PS50112">
    <property type="entry name" value="PAS"/>
    <property type="match status" value="2"/>
</dbReference>
<gene>
    <name evidence="14" type="ORF">DI623_15520</name>
</gene>
<dbReference type="InterPro" id="IPR005467">
    <property type="entry name" value="His_kinase_dom"/>
</dbReference>
<dbReference type="EC" id="2.7.13.3" evidence="2"/>
<dbReference type="SUPFAM" id="SSF55785">
    <property type="entry name" value="PYP-like sensor domain (PAS domain)"/>
    <property type="match status" value="2"/>
</dbReference>
<dbReference type="Pfam" id="PF00512">
    <property type="entry name" value="HisKA"/>
    <property type="match status" value="1"/>
</dbReference>
<dbReference type="InterPro" id="IPR000014">
    <property type="entry name" value="PAS"/>
</dbReference>
<evidence type="ECO:0000313" key="15">
    <source>
        <dbReference type="Proteomes" id="UP000249066"/>
    </source>
</evidence>
<dbReference type="Pfam" id="PF00989">
    <property type="entry name" value="PAS"/>
    <property type="match status" value="2"/>
</dbReference>
<evidence type="ECO:0000259" key="11">
    <source>
        <dbReference type="PROSITE" id="PS50109"/>
    </source>
</evidence>
<evidence type="ECO:0000256" key="4">
    <source>
        <dbReference type="ARBA" id="ARBA00022679"/>
    </source>
</evidence>
<dbReference type="Pfam" id="PF02518">
    <property type="entry name" value="HATPase_c"/>
    <property type="match status" value="1"/>
</dbReference>
<keyword evidence="3" id="KW-0597">Phosphoprotein</keyword>
<keyword evidence="8" id="KW-0902">Two-component regulatory system</keyword>
<dbReference type="Gene3D" id="1.10.287.130">
    <property type="match status" value="1"/>
</dbReference>
<dbReference type="InterPro" id="IPR035965">
    <property type="entry name" value="PAS-like_dom_sf"/>
</dbReference>
<comment type="catalytic activity">
    <reaction evidence="1">
        <text>ATP + protein L-histidine = ADP + protein N-phospho-L-histidine.</text>
        <dbReference type="EC" id="2.7.13.3"/>
    </reaction>
</comment>
<evidence type="ECO:0000259" key="12">
    <source>
        <dbReference type="PROSITE" id="PS50112"/>
    </source>
</evidence>
<evidence type="ECO:0000256" key="6">
    <source>
        <dbReference type="ARBA" id="ARBA00022777"/>
    </source>
</evidence>
<dbReference type="Proteomes" id="UP000249066">
    <property type="component" value="Unassembled WGS sequence"/>
</dbReference>
<dbReference type="NCBIfam" id="TIGR00229">
    <property type="entry name" value="sensory_box"/>
    <property type="match status" value="2"/>
</dbReference>
<dbReference type="SMART" id="SM00387">
    <property type="entry name" value="HATPase_c"/>
    <property type="match status" value="1"/>
</dbReference>
<feature type="domain" description="Histidine kinase" evidence="11">
    <location>
        <begin position="286"/>
        <end position="501"/>
    </location>
</feature>
<dbReference type="EMBL" id="QFNN01000154">
    <property type="protein sequence ID" value="PZO87024.1"/>
    <property type="molecule type" value="Genomic_DNA"/>
</dbReference>
<dbReference type="PANTHER" id="PTHR43065">
    <property type="entry name" value="SENSOR HISTIDINE KINASE"/>
    <property type="match status" value="1"/>
</dbReference>
<dbReference type="Gene3D" id="3.30.565.10">
    <property type="entry name" value="Histidine kinase-like ATPase, C-terminal domain"/>
    <property type="match status" value="1"/>
</dbReference>
<accession>A0A2W4ZXJ1</accession>
<evidence type="ECO:0000256" key="7">
    <source>
        <dbReference type="ARBA" id="ARBA00022840"/>
    </source>
</evidence>
<comment type="caution">
    <text evidence="14">The sequence shown here is derived from an EMBL/GenBank/DDBJ whole genome shotgun (WGS) entry which is preliminary data.</text>
</comment>
<dbReference type="GO" id="GO:0005524">
    <property type="term" value="F:ATP binding"/>
    <property type="evidence" value="ECO:0007669"/>
    <property type="project" value="UniProtKB-KW"/>
</dbReference>
<dbReference type="InterPro" id="IPR004358">
    <property type="entry name" value="Sig_transdc_His_kin-like_C"/>
</dbReference>
<dbReference type="InterPro" id="IPR013767">
    <property type="entry name" value="PAS_fold"/>
</dbReference>
<keyword evidence="6 14" id="KW-0418">Kinase</keyword>
<dbReference type="CDD" id="cd00082">
    <property type="entry name" value="HisKA"/>
    <property type="match status" value="1"/>
</dbReference>
<dbReference type="PROSITE" id="PS50113">
    <property type="entry name" value="PAC"/>
    <property type="match status" value="1"/>
</dbReference>
<dbReference type="InterPro" id="IPR003594">
    <property type="entry name" value="HATPase_dom"/>
</dbReference>
<dbReference type="Gene3D" id="3.30.450.20">
    <property type="entry name" value="PAS domain"/>
    <property type="match status" value="2"/>
</dbReference>
<dbReference type="PRINTS" id="PR00344">
    <property type="entry name" value="BCTRLSENSOR"/>
</dbReference>
<dbReference type="PANTHER" id="PTHR43065:SF10">
    <property type="entry name" value="PEROXIDE STRESS-ACTIVATED HISTIDINE KINASE MAK3"/>
    <property type="match status" value="1"/>
</dbReference>
<evidence type="ECO:0000259" key="13">
    <source>
        <dbReference type="PROSITE" id="PS50113"/>
    </source>
</evidence>
<dbReference type="InterPro" id="IPR036890">
    <property type="entry name" value="HATPase_C_sf"/>
</dbReference>
<keyword evidence="4" id="KW-0808">Transferase</keyword>
<evidence type="ECO:0000256" key="9">
    <source>
        <dbReference type="ARBA" id="ARBA00059827"/>
    </source>
</evidence>
<dbReference type="SUPFAM" id="SSF47384">
    <property type="entry name" value="Homodimeric domain of signal transducing histidine kinase"/>
    <property type="match status" value="1"/>
</dbReference>
<dbReference type="SMART" id="SM00091">
    <property type="entry name" value="PAS"/>
    <property type="match status" value="2"/>
</dbReference>
<keyword evidence="5" id="KW-0547">Nucleotide-binding</keyword>
<dbReference type="Gene3D" id="6.10.250.2580">
    <property type="match status" value="1"/>
</dbReference>
<organism evidence="14 15">
    <name type="scientific">Sphingomonas sanxanigenens</name>
    <dbReference type="NCBI Taxonomy" id="397260"/>
    <lineage>
        <taxon>Bacteria</taxon>
        <taxon>Pseudomonadati</taxon>
        <taxon>Pseudomonadota</taxon>
        <taxon>Alphaproteobacteria</taxon>
        <taxon>Sphingomonadales</taxon>
        <taxon>Sphingomonadaceae</taxon>
        <taxon>Sphingomonas</taxon>
    </lineage>
</organism>
<evidence type="ECO:0000256" key="3">
    <source>
        <dbReference type="ARBA" id="ARBA00022553"/>
    </source>
</evidence>
<dbReference type="GO" id="GO:0006355">
    <property type="term" value="P:regulation of DNA-templated transcription"/>
    <property type="evidence" value="ECO:0007669"/>
    <property type="project" value="InterPro"/>
</dbReference>
<keyword evidence="7" id="KW-0067">ATP-binding</keyword>
<dbReference type="SUPFAM" id="SSF55874">
    <property type="entry name" value="ATPase domain of HSP90 chaperone/DNA topoisomerase II/histidine kinase"/>
    <property type="match status" value="1"/>
</dbReference>
<dbReference type="FunFam" id="3.30.450.20:FF:000060">
    <property type="entry name" value="Sensor protein FixL"/>
    <property type="match status" value="1"/>
</dbReference>
<dbReference type="PROSITE" id="PS50109">
    <property type="entry name" value="HIS_KIN"/>
    <property type="match status" value="1"/>
</dbReference>
<evidence type="ECO:0000313" key="14">
    <source>
        <dbReference type="EMBL" id="PZO87024.1"/>
    </source>
</evidence>
<dbReference type="GO" id="GO:0000155">
    <property type="term" value="F:phosphorelay sensor kinase activity"/>
    <property type="evidence" value="ECO:0007669"/>
    <property type="project" value="InterPro"/>
</dbReference>
<reference evidence="14 15" key="1">
    <citation type="submission" date="2017-08" db="EMBL/GenBank/DDBJ databases">
        <title>Infants hospitalized years apart are colonized by the same room-sourced microbial strains.</title>
        <authorList>
            <person name="Brooks B."/>
            <person name="Olm M.R."/>
            <person name="Firek B.A."/>
            <person name="Baker R."/>
            <person name="Thomas B.C."/>
            <person name="Morowitz M.J."/>
            <person name="Banfield J.F."/>
        </authorList>
    </citation>
    <scope>NUCLEOTIDE SEQUENCE [LARGE SCALE GENOMIC DNA]</scope>
    <source>
        <strain evidence="14">S2_018_000_R2_101</strain>
    </source>
</reference>
<sequence>MREKGLSPDKLGEELVRFVDSAVDRAIFLTDSDGVILSWPPGGELLTGWQATQIIGQPLSILYAPQDARAGLPAKELAEALARGTRREEGWRVRRDGSEFLADVSIFAIRGDGGAARAFAFSIIDVTSRKAAEQALVNSESHVRSILATIPEAMIVIDERGIILSFSAAAERLFGFGEAEVIGRNVSMLMPAPDAAKHDSYIGHYLTTSERRIIGIGRIVVGKRRDGSEFPMELAVGEARSDGYRIFTGFIRDLTSAQRAEFRLKELQSELIHVSRVSAMGTMASTLAHELNQPLTAIANYLEAARDLIDRGDAESIAHVREAVDESAKEALRAGGIVRRLRDFVARGEVEKKAEDLPRLIEEASHLALTGARERGVRAFFALDPAAACVIVDRIQIQQVLVNLVRNAVEALSDCEERDISISTECLPNAMVRISVEDTGHGIEPAVLDKLFQAFTSTKEQGMGLGLSICRTIVEAHGGRIWAEPRAGGGTIFHFTVMNAQCEDQNDR</sequence>
<evidence type="ECO:0000256" key="5">
    <source>
        <dbReference type="ARBA" id="ARBA00022741"/>
    </source>
</evidence>
<evidence type="ECO:0000256" key="8">
    <source>
        <dbReference type="ARBA" id="ARBA00023012"/>
    </source>
</evidence>
<dbReference type="InterPro" id="IPR003661">
    <property type="entry name" value="HisK_dim/P_dom"/>
</dbReference>
<feature type="domain" description="PAS" evidence="12">
    <location>
        <begin position="139"/>
        <end position="191"/>
    </location>
</feature>
<dbReference type="SMART" id="SM00388">
    <property type="entry name" value="HisKA"/>
    <property type="match status" value="1"/>
</dbReference>
<evidence type="ECO:0000256" key="10">
    <source>
        <dbReference type="ARBA" id="ARBA00070616"/>
    </source>
</evidence>
<comment type="function">
    <text evidence="9">Putative oxygen sensor; modulates the activity of FixJ, a transcriptional activator of nitrogen fixation fixK gene. FixL probably acts as a kinase that phosphorylates FixJ.</text>
</comment>
<feature type="domain" description="PAC" evidence="13">
    <location>
        <begin position="86"/>
        <end position="138"/>
    </location>
</feature>
<dbReference type="CDD" id="cd00130">
    <property type="entry name" value="PAS"/>
    <property type="match status" value="2"/>
</dbReference>
<name>A0A2W4ZXJ1_9SPHN</name>
<protein>
    <recommendedName>
        <fullName evidence="10">Sensor protein FixL</fullName>
        <ecNumber evidence="2">2.7.13.3</ecNumber>
    </recommendedName>
</protein>
<dbReference type="AlphaFoldDB" id="A0A2W4ZXJ1"/>
<proteinExistence type="predicted"/>
<dbReference type="InterPro" id="IPR000700">
    <property type="entry name" value="PAS-assoc_C"/>
</dbReference>
<evidence type="ECO:0000256" key="1">
    <source>
        <dbReference type="ARBA" id="ARBA00000085"/>
    </source>
</evidence>
<feature type="domain" description="PAS" evidence="12">
    <location>
        <begin position="11"/>
        <end position="84"/>
    </location>
</feature>
<dbReference type="InterPro" id="IPR036097">
    <property type="entry name" value="HisK_dim/P_sf"/>
</dbReference>
<evidence type="ECO:0000256" key="2">
    <source>
        <dbReference type="ARBA" id="ARBA00012438"/>
    </source>
</evidence>